<feature type="compositionally biased region" description="Low complexity" evidence="4">
    <location>
        <begin position="175"/>
        <end position="186"/>
    </location>
</feature>
<evidence type="ECO:0000259" key="5">
    <source>
        <dbReference type="PROSITE" id="PS51795"/>
    </source>
</evidence>
<dbReference type="STRING" id="4555.A0A368QZ25"/>
<organism evidence="6">
    <name type="scientific">Setaria italica</name>
    <name type="common">Foxtail millet</name>
    <name type="synonym">Panicum italicum</name>
    <dbReference type="NCBI Taxonomy" id="4555"/>
    <lineage>
        <taxon>Eukaryota</taxon>
        <taxon>Viridiplantae</taxon>
        <taxon>Streptophyta</taxon>
        <taxon>Embryophyta</taxon>
        <taxon>Tracheophyta</taxon>
        <taxon>Spermatophyta</taxon>
        <taxon>Magnoliopsida</taxon>
        <taxon>Liliopsida</taxon>
        <taxon>Poales</taxon>
        <taxon>Poaceae</taxon>
        <taxon>PACMAD clade</taxon>
        <taxon>Panicoideae</taxon>
        <taxon>Panicodae</taxon>
        <taxon>Paniceae</taxon>
        <taxon>Cenchrinae</taxon>
        <taxon>Setaria</taxon>
    </lineage>
</organism>
<protein>
    <recommendedName>
        <fullName evidence="5">FLZ-type domain-containing protein</fullName>
    </recommendedName>
</protein>
<evidence type="ECO:0000256" key="1">
    <source>
        <dbReference type="ARBA" id="ARBA00009374"/>
    </source>
</evidence>
<dbReference type="EMBL" id="CM003531">
    <property type="protein sequence ID" value="RCV23197.1"/>
    <property type="molecule type" value="Genomic_DNA"/>
</dbReference>
<feature type="zinc finger region" description="FLZ-type" evidence="3">
    <location>
        <begin position="113"/>
        <end position="157"/>
    </location>
</feature>
<feature type="region of interest" description="Disordered" evidence="4">
    <location>
        <begin position="1"/>
        <end position="37"/>
    </location>
</feature>
<dbReference type="PANTHER" id="PTHR46057">
    <property type="entry name" value="FCS-LIKE ZINC FINGER 1-RELATED"/>
    <property type="match status" value="1"/>
</dbReference>
<accession>A0A368QZ25</accession>
<dbReference type="InterPro" id="IPR044533">
    <property type="entry name" value="FLZ1/2/3"/>
</dbReference>
<dbReference type="InterPro" id="IPR007650">
    <property type="entry name" value="Zf-FLZ_dom"/>
</dbReference>
<dbReference type="PROSITE" id="PS51795">
    <property type="entry name" value="ZF_FLZ"/>
    <property type="match status" value="1"/>
</dbReference>
<comment type="similarity">
    <text evidence="1">Belongs to the FLZ family.</text>
</comment>
<keyword evidence="2" id="KW-0479">Metal-binding</keyword>
<dbReference type="Pfam" id="PF04570">
    <property type="entry name" value="zf-FLZ"/>
    <property type="match status" value="1"/>
</dbReference>
<dbReference type="OrthoDB" id="1916924at2759"/>
<feature type="region of interest" description="Disordered" evidence="4">
    <location>
        <begin position="166"/>
        <end position="194"/>
    </location>
</feature>
<sequence>MADQQGARVQTSRARRTRIKPPPGAAPSTKPTRGASAHITSGRAARFWAWWRGQCNDEQVITSRFKATVATTAAVMPVPETMEEERYVQVASRFFRVKPGGGGGGDGCTASLHYLGSCFLCKESIACNRDVFMYKGDAAFCSDDCRQEQMAMDEALDAVARRHRLLRAPPPPSSSPAGEAPSSSRPLVMRRRPTIANLAARNHPVAAS</sequence>
<reference evidence="6" key="1">
    <citation type="journal article" date="2012" name="Nat. Biotechnol.">
        <title>Reference genome sequence of the model plant Setaria.</title>
        <authorList>
            <person name="Bennetzen J.L."/>
            <person name="Schmutz J."/>
            <person name="Wang H."/>
            <person name="Percifield R."/>
            <person name="Hawkins J."/>
            <person name="Pontaroli A.C."/>
            <person name="Estep M."/>
            <person name="Feng L."/>
            <person name="Vaughn J.N."/>
            <person name="Grimwood J."/>
            <person name="Jenkins J."/>
            <person name="Barry K."/>
            <person name="Lindquist E."/>
            <person name="Hellsten U."/>
            <person name="Deshpande S."/>
            <person name="Wang X."/>
            <person name="Wu X."/>
            <person name="Mitros T."/>
            <person name="Triplett J."/>
            <person name="Yang X."/>
            <person name="Ye C.Y."/>
            <person name="Mauro-Herrera M."/>
            <person name="Wang L."/>
            <person name="Li P."/>
            <person name="Sharma M."/>
            <person name="Sharma R."/>
            <person name="Ronald P.C."/>
            <person name="Panaud O."/>
            <person name="Kellogg E.A."/>
            <person name="Brutnell T.P."/>
            <person name="Doust A.N."/>
            <person name="Tuskan G.A."/>
            <person name="Rokhsar D."/>
            <person name="Devos K.M."/>
        </authorList>
    </citation>
    <scope>NUCLEOTIDE SEQUENCE [LARGE SCALE GENOMIC DNA]</scope>
    <source>
        <strain evidence="6">Yugu1</strain>
    </source>
</reference>
<feature type="domain" description="FLZ-type" evidence="5">
    <location>
        <begin position="113"/>
        <end position="157"/>
    </location>
</feature>
<dbReference type="PANTHER" id="PTHR46057:SF11">
    <property type="entry name" value="OS06G0714800 PROTEIN"/>
    <property type="match status" value="1"/>
</dbReference>
<dbReference type="GO" id="GO:0046872">
    <property type="term" value="F:metal ion binding"/>
    <property type="evidence" value="ECO:0007669"/>
    <property type="project" value="UniProtKB-KW"/>
</dbReference>
<gene>
    <name evidence="6" type="ORF">SETIT_4G279600v2</name>
</gene>
<evidence type="ECO:0000256" key="4">
    <source>
        <dbReference type="SAM" id="MobiDB-lite"/>
    </source>
</evidence>
<proteinExistence type="inferred from homology"/>
<evidence type="ECO:0000313" key="6">
    <source>
        <dbReference type="EMBL" id="RCV23197.1"/>
    </source>
</evidence>
<evidence type="ECO:0000256" key="2">
    <source>
        <dbReference type="ARBA" id="ARBA00022723"/>
    </source>
</evidence>
<name>A0A368QZ25_SETIT</name>
<reference evidence="6" key="2">
    <citation type="submission" date="2015-07" db="EMBL/GenBank/DDBJ databases">
        <authorList>
            <person name="Noorani M."/>
        </authorList>
    </citation>
    <scope>NUCLEOTIDE SEQUENCE</scope>
    <source>
        <strain evidence="6">Yugu1</strain>
    </source>
</reference>
<evidence type="ECO:0000256" key="3">
    <source>
        <dbReference type="PROSITE-ProRule" id="PRU01131"/>
    </source>
</evidence>
<dbReference type="AlphaFoldDB" id="A0A368QZ25"/>